<gene>
    <name evidence="3" type="ORF">EFL26_14495</name>
</gene>
<keyword evidence="2" id="KW-0472">Membrane</keyword>
<evidence type="ECO:0000256" key="1">
    <source>
        <dbReference type="SAM" id="MobiDB-lite"/>
    </source>
</evidence>
<evidence type="ECO:0000313" key="4">
    <source>
        <dbReference type="Proteomes" id="UP000279994"/>
    </source>
</evidence>
<organism evidence="3 4">
    <name type="scientific">Nocardioides pocheonensis</name>
    <dbReference type="NCBI Taxonomy" id="661485"/>
    <lineage>
        <taxon>Bacteria</taxon>
        <taxon>Bacillati</taxon>
        <taxon>Actinomycetota</taxon>
        <taxon>Actinomycetes</taxon>
        <taxon>Propionibacteriales</taxon>
        <taxon>Nocardioidaceae</taxon>
        <taxon>Nocardioides</taxon>
    </lineage>
</organism>
<evidence type="ECO:0000256" key="2">
    <source>
        <dbReference type="SAM" id="Phobius"/>
    </source>
</evidence>
<feature type="compositionally biased region" description="Basic and acidic residues" evidence="1">
    <location>
        <begin position="20"/>
        <end position="29"/>
    </location>
</feature>
<comment type="caution">
    <text evidence="3">The sequence shown here is derived from an EMBL/GenBank/DDBJ whole genome shotgun (WGS) entry which is preliminary data.</text>
</comment>
<feature type="region of interest" description="Disordered" evidence="1">
    <location>
        <begin position="1"/>
        <end position="91"/>
    </location>
</feature>
<sequence length="163" mass="16895">MTGEAGGSGNEGFTGGSGDEAARRAREDAVWQSIVDHYGDRPDVPAADPTPEPAADASTEPPVSHELAAELGPRSWTPAEDEEGFVPPPPPPVPRPHGLRLVAWLGLFGVPTVVLVCIVLHVSLPSPLGFLALLWFVGGFGYLVATMGGPKDPDGGWDDGAVV</sequence>
<feature type="compositionally biased region" description="Gly residues" evidence="1">
    <location>
        <begin position="1"/>
        <end position="18"/>
    </location>
</feature>
<accession>A0A3N0GNT3</accession>
<keyword evidence="4" id="KW-1185">Reference proteome</keyword>
<keyword evidence="2" id="KW-1133">Transmembrane helix</keyword>
<dbReference type="OrthoDB" id="3787269at2"/>
<dbReference type="RefSeq" id="WP_123223540.1">
    <property type="nucleotide sequence ID" value="NZ_RJSF01000040.1"/>
</dbReference>
<dbReference type="Proteomes" id="UP000279994">
    <property type="component" value="Unassembled WGS sequence"/>
</dbReference>
<dbReference type="EMBL" id="RJSF01000040">
    <property type="protein sequence ID" value="RNM14133.1"/>
    <property type="molecule type" value="Genomic_DNA"/>
</dbReference>
<dbReference type="AlphaFoldDB" id="A0A3N0GNT3"/>
<feature type="transmembrane region" description="Helical" evidence="2">
    <location>
        <begin position="101"/>
        <end position="122"/>
    </location>
</feature>
<name>A0A3N0GNT3_9ACTN</name>
<keyword evidence="2" id="KW-0812">Transmembrane</keyword>
<feature type="compositionally biased region" description="Low complexity" evidence="1">
    <location>
        <begin position="44"/>
        <end position="62"/>
    </location>
</feature>
<protein>
    <submittedName>
        <fullName evidence="3">Uncharacterized protein</fullName>
    </submittedName>
</protein>
<feature type="transmembrane region" description="Helical" evidence="2">
    <location>
        <begin position="128"/>
        <end position="145"/>
    </location>
</feature>
<proteinExistence type="predicted"/>
<reference evidence="3 4" key="1">
    <citation type="submission" date="2018-11" db="EMBL/GenBank/DDBJ databases">
        <authorList>
            <person name="Li F."/>
        </authorList>
    </citation>
    <scope>NUCLEOTIDE SEQUENCE [LARGE SCALE GENOMIC DNA]</scope>
    <source>
        <strain evidence="3 4">Gsoil 818</strain>
    </source>
</reference>
<evidence type="ECO:0000313" key="3">
    <source>
        <dbReference type="EMBL" id="RNM14133.1"/>
    </source>
</evidence>